<reference evidence="1" key="1">
    <citation type="submission" date="2021-06" db="EMBL/GenBank/DDBJ databases">
        <authorList>
            <person name="Kallberg Y."/>
            <person name="Tangrot J."/>
            <person name="Rosling A."/>
        </authorList>
    </citation>
    <scope>NUCLEOTIDE SEQUENCE</scope>
    <source>
        <strain evidence="1">IN212</strain>
    </source>
</reference>
<dbReference type="SUPFAM" id="SSF54928">
    <property type="entry name" value="RNA-binding domain, RBD"/>
    <property type="match status" value="1"/>
</dbReference>
<comment type="caution">
    <text evidence="1">The sequence shown here is derived from an EMBL/GenBank/DDBJ whole genome shotgun (WGS) entry which is preliminary data.</text>
</comment>
<gene>
    <name evidence="1" type="ORF">RFULGI_LOCUS17148</name>
</gene>
<protein>
    <submittedName>
        <fullName evidence="1">3080_t:CDS:1</fullName>
    </submittedName>
</protein>
<dbReference type="Gene3D" id="3.30.70.330">
    <property type="match status" value="1"/>
</dbReference>
<feature type="non-terminal residue" evidence="1">
    <location>
        <position position="1"/>
    </location>
</feature>
<accession>A0A9N9P6L8</accession>
<evidence type="ECO:0000313" key="1">
    <source>
        <dbReference type="EMBL" id="CAG8795151.1"/>
    </source>
</evidence>
<dbReference type="GO" id="GO:0003676">
    <property type="term" value="F:nucleic acid binding"/>
    <property type="evidence" value="ECO:0007669"/>
    <property type="project" value="InterPro"/>
</dbReference>
<name>A0A9N9P6L8_9GLOM</name>
<dbReference type="Proteomes" id="UP000789396">
    <property type="component" value="Unassembled WGS sequence"/>
</dbReference>
<evidence type="ECO:0000313" key="2">
    <source>
        <dbReference type="Proteomes" id="UP000789396"/>
    </source>
</evidence>
<proteinExistence type="predicted"/>
<dbReference type="EMBL" id="CAJVPZ010065328">
    <property type="protein sequence ID" value="CAG8795151.1"/>
    <property type="molecule type" value="Genomic_DNA"/>
</dbReference>
<feature type="non-terminal residue" evidence="1">
    <location>
        <position position="146"/>
    </location>
</feature>
<keyword evidence="2" id="KW-1185">Reference proteome</keyword>
<sequence>KTLSEAYIELATPAEAHRAVDTRNMKPLKGRLVSCMRSSQEDLMRAVFPKWKGEFSGCDAVVTSEMLQSTPTVPHIPFITREEMNSLLVVCRNYKMRAGIMTPVFTERQKLMILQVSGMALPADLQDRLTPFKKEETEQGSETHNQ</sequence>
<dbReference type="InterPro" id="IPR012677">
    <property type="entry name" value="Nucleotide-bd_a/b_plait_sf"/>
</dbReference>
<dbReference type="AlphaFoldDB" id="A0A9N9P6L8"/>
<organism evidence="1 2">
    <name type="scientific">Racocetra fulgida</name>
    <dbReference type="NCBI Taxonomy" id="60492"/>
    <lineage>
        <taxon>Eukaryota</taxon>
        <taxon>Fungi</taxon>
        <taxon>Fungi incertae sedis</taxon>
        <taxon>Mucoromycota</taxon>
        <taxon>Glomeromycotina</taxon>
        <taxon>Glomeromycetes</taxon>
        <taxon>Diversisporales</taxon>
        <taxon>Gigasporaceae</taxon>
        <taxon>Racocetra</taxon>
    </lineage>
</organism>
<dbReference type="InterPro" id="IPR035979">
    <property type="entry name" value="RBD_domain_sf"/>
</dbReference>
<dbReference type="OrthoDB" id="336240at2759"/>